<keyword evidence="2" id="KW-1185">Reference proteome</keyword>
<dbReference type="EMBL" id="ADBY01000058">
    <property type="protein sequence ID" value="EFE93900.1"/>
    <property type="molecule type" value="Genomic_DNA"/>
</dbReference>
<dbReference type="HOGENOM" id="CLU_3257749_0_0_6"/>
<organism evidence="1 2">
    <name type="scientific">Serratia odorifera DSM 4582</name>
    <dbReference type="NCBI Taxonomy" id="667129"/>
    <lineage>
        <taxon>Bacteria</taxon>
        <taxon>Pseudomonadati</taxon>
        <taxon>Pseudomonadota</taxon>
        <taxon>Gammaproteobacteria</taxon>
        <taxon>Enterobacterales</taxon>
        <taxon>Yersiniaceae</taxon>
        <taxon>Serratia</taxon>
    </lineage>
</organism>
<evidence type="ECO:0000313" key="2">
    <source>
        <dbReference type="Proteomes" id="UP000005723"/>
    </source>
</evidence>
<evidence type="ECO:0000313" key="1">
    <source>
        <dbReference type="EMBL" id="EFE93900.1"/>
    </source>
</evidence>
<reference evidence="1 2" key="1">
    <citation type="submission" date="2010-01" db="EMBL/GenBank/DDBJ databases">
        <authorList>
            <person name="Muzny D."/>
            <person name="Qin X."/>
            <person name="Deng J."/>
            <person name="Jiang H."/>
            <person name="Liu Y."/>
            <person name="Qu J."/>
            <person name="Song X.-Z."/>
            <person name="Zhang L."/>
            <person name="Thornton R."/>
            <person name="Coyle M."/>
            <person name="Francisco L."/>
            <person name="Jackson L."/>
            <person name="Javaid M."/>
            <person name="Korchina V."/>
            <person name="Kovar C."/>
            <person name="Mata R."/>
            <person name="Mathew T."/>
            <person name="Ngo R."/>
            <person name="Nguyen L."/>
            <person name="Nguyen N."/>
            <person name="Okwuonu G."/>
            <person name="Ongeri F."/>
            <person name="Pham C."/>
            <person name="Simmons D."/>
            <person name="Wilczek-Boney K."/>
            <person name="Hale W."/>
            <person name="Jakkamsetti A."/>
            <person name="Pham P."/>
            <person name="Ruth R."/>
            <person name="San Lucas F."/>
            <person name="Warren J."/>
            <person name="Zhang J."/>
            <person name="Zhao Z."/>
            <person name="Zhou C."/>
            <person name="Zhu D."/>
            <person name="Lee S."/>
            <person name="Bess C."/>
            <person name="Blankenburg K."/>
            <person name="Forbes L."/>
            <person name="Fu Q."/>
            <person name="Gubbala S."/>
            <person name="Hirani K."/>
            <person name="Jayaseelan J.C."/>
            <person name="Lara F."/>
            <person name="Munidasa M."/>
            <person name="Palculict T."/>
            <person name="Patil S."/>
            <person name="Pu L.-L."/>
            <person name="Saada N."/>
            <person name="Tang L."/>
            <person name="Weissenberger G."/>
            <person name="Zhu Y."/>
            <person name="Hemphill L."/>
            <person name="Shang Y."/>
            <person name="Youmans B."/>
            <person name="Ayvaz T."/>
            <person name="Ross M."/>
            <person name="Santibanez J."/>
            <person name="Aqrawi P."/>
            <person name="Gross S."/>
            <person name="Joshi V."/>
            <person name="Fowler G."/>
            <person name="Nazareth L."/>
            <person name="Reid J."/>
            <person name="Worley K."/>
            <person name="Petrosino J."/>
            <person name="Highlander S."/>
            <person name="Gibbs R."/>
        </authorList>
    </citation>
    <scope>NUCLEOTIDE SEQUENCE [LARGE SCALE GENOMIC DNA]</scope>
    <source>
        <strain evidence="1 2">DSM 4582</strain>
    </source>
</reference>
<name>D4E9D4_SEROD</name>
<dbReference type="AlphaFoldDB" id="D4E9D4"/>
<sequence>MSIKQQRIINVLYAGAKKGAVVRQRPGAVFDRLRAAMTRSDY</sequence>
<dbReference type="Proteomes" id="UP000005723">
    <property type="component" value="Unassembled WGS sequence"/>
</dbReference>
<comment type="caution">
    <text evidence="1">The sequence shown here is derived from an EMBL/GenBank/DDBJ whole genome shotgun (WGS) entry which is preliminary data.</text>
</comment>
<proteinExistence type="predicted"/>
<accession>D4E9D4</accession>
<gene>
    <name evidence="1" type="ORF">HMPREF0758_4784</name>
</gene>
<protein>
    <submittedName>
        <fullName evidence="1">Uncharacterized protein</fullName>
    </submittedName>
</protein>